<reference evidence="4 5" key="1">
    <citation type="submission" date="2018-07" db="EMBL/GenBank/DDBJ databases">
        <title>Draft genome of the type strain Streptomyces armeniacus ATCC 15676.</title>
        <authorList>
            <person name="Labana P."/>
            <person name="Gosse J.T."/>
            <person name="Boddy C.N."/>
        </authorList>
    </citation>
    <scope>NUCLEOTIDE SEQUENCE [LARGE SCALE GENOMIC DNA]</scope>
    <source>
        <strain evidence="4 5">ATCC 15676</strain>
    </source>
</reference>
<dbReference type="SUPFAM" id="SSF51395">
    <property type="entry name" value="FMN-linked oxidoreductases"/>
    <property type="match status" value="1"/>
</dbReference>
<dbReference type="PANTHER" id="PTHR43656">
    <property type="entry name" value="BINDING OXIDOREDUCTASE, PUTATIVE (AFU_ORTHOLOGUE AFUA_2G08260)-RELATED"/>
    <property type="match status" value="1"/>
</dbReference>
<dbReference type="RefSeq" id="WP_208881018.1">
    <property type="nucleotide sequence ID" value="NZ_CP031320.1"/>
</dbReference>
<evidence type="ECO:0000313" key="5">
    <source>
        <dbReference type="Proteomes" id="UP000254425"/>
    </source>
</evidence>
<keyword evidence="1" id="KW-0285">Flavoprotein</keyword>
<dbReference type="EMBL" id="CP031320">
    <property type="protein sequence ID" value="AXK35094.1"/>
    <property type="molecule type" value="Genomic_DNA"/>
</dbReference>
<dbReference type="GO" id="GO:0016491">
    <property type="term" value="F:oxidoreductase activity"/>
    <property type="evidence" value="ECO:0007669"/>
    <property type="project" value="UniProtKB-KW"/>
</dbReference>
<evidence type="ECO:0000313" key="4">
    <source>
        <dbReference type="EMBL" id="AXK35094.1"/>
    </source>
</evidence>
<evidence type="ECO:0000259" key="3">
    <source>
        <dbReference type="Pfam" id="PF00724"/>
    </source>
</evidence>
<keyword evidence="2" id="KW-0560">Oxidoreductase</keyword>
<dbReference type="Proteomes" id="UP000254425">
    <property type="component" value="Chromosome"/>
</dbReference>
<dbReference type="PANTHER" id="PTHR43656:SF2">
    <property type="entry name" value="BINDING OXIDOREDUCTASE, PUTATIVE (AFU_ORTHOLOGUE AFUA_2G08260)-RELATED"/>
    <property type="match status" value="1"/>
</dbReference>
<feature type="domain" description="NADH:flavin oxidoreductase/NADH oxidase N-terminal" evidence="3">
    <location>
        <begin position="4"/>
        <end position="343"/>
    </location>
</feature>
<protein>
    <submittedName>
        <fullName evidence="4">2,4-dienoyl-CoA reductase</fullName>
    </submittedName>
</protein>
<dbReference type="KEGG" id="sarm:DVA86_23050"/>
<sequence>MTTLNEPLHLGSGAPLPNRIAKAAMEELLAAPSQLPGDELRTLYGRWAAGGAGLLITGHVMIDGRAVAQPGDVVLEQGTPLEPFRRWAAAGKSAGGQSAAGKSAGGQIWMQINHPGRVIPKDLGGTTWAPSAVPIDAGGFSGMFPTPRPMTAQDIDETVERFAVTAQRARQAGFDGVEIHAAHGYLLSQFLSPLVNRRDDRWGGSLHNRARLLLDVTVAVRERVGAGFAVGVKLNSADFQRGGFDTDDARDVIKMLADVGADLVELSGGSIESLATAGSPADGRTLAREAYFLELAQQLVATSPLPLLLTGGIRRRAVAQQVIDSGVAMVGVATALATDPTLPGQWLAGGDAQVRPPRTRLRNRSLAAAAVQAVSSRQLARLAAGKPSRTPYSPAVALVLERAVRARRRRDYLKWHTATAREGVN</sequence>
<name>A0A345XTX8_9ACTN</name>
<dbReference type="InterPro" id="IPR001155">
    <property type="entry name" value="OxRdtase_FMN_N"/>
</dbReference>
<keyword evidence="5" id="KW-1185">Reference proteome</keyword>
<dbReference type="InterPro" id="IPR013785">
    <property type="entry name" value="Aldolase_TIM"/>
</dbReference>
<gene>
    <name evidence="4" type="ORF">DVA86_23050</name>
</gene>
<dbReference type="CDD" id="cd04733">
    <property type="entry name" value="OYE_like_2_FMN"/>
    <property type="match status" value="1"/>
</dbReference>
<proteinExistence type="predicted"/>
<dbReference type="Pfam" id="PF00724">
    <property type="entry name" value="Oxidored_FMN"/>
    <property type="match status" value="1"/>
</dbReference>
<dbReference type="Gene3D" id="3.20.20.70">
    <property type="entry name" value="Aldolase class I"/>
    <property type="match status" value="1"/>
</dbReference>
<accession>A0A345XTX8</accession>
<evidence type="ECO:0000256" key="2">
    <source>
        <dbReference type="ARBA" id="ARBA00023002"/>
    </source>
</evidence>
<evidence type="ECO:0000256" key="1">
    <source>
        <dbReference type="ARBA" id="ARBA00022630"/>
    </source>
</evidence>
<dbReference type="AlphaFoldDB" id="A0A345XTX8"/>
<dbReference type="InterPro" id="IPR051799">
    <property type="entry name" value="NADH_flavin_oxidoreductase"/>
</dbReference>
<organism evidence="4 5">
    <name type="scientific">Streptomyces armeniacus</name>
    <dbReference type="NCBI Taxonomy" id="83291"/>
    <lineage>
        <taxon>Bacteria</taxon>
        <taxon>Bacillati</taxon>
        <taxon>Actinomycetota</taxon>
        <taxon>Actinomycetes</taxon>
        <taxon>Kitasatosporales</taxon>
        <taxon>Streptomycetaceae</taxon>
        <taxon>Streptomyces</taxon>
    </lineage>
</organism>
<dbReference type="GO" id="GO:0010181">
    <property type="term" value="F:FMN binding"/>
    <property type="evidence" value="ECO:0007669"/>
    <property type="project" value="InterPro"/>
</dbReference>